<dbReference type="Proteomes" id="UP000437068">
    <property type="component" value="Unassembled WGS sequence"/>
</dbReference>
<evidence type="ECO:0000313" key="29">
    <source>
        <dbReference type="Proteomes" id="UP000486351"/>
    </source>
</evidence>
<dbReference type="EMBL" id="QXFY01000020">
    <property type="protein sequence ID" value="KAE9361596.1"/>
    <property type="molecule type" value="Genomic_DNA"/>
</dbReference>
<dbReference type="GO" id="GO:0042254">
    <property type="term" value="P:ribosome biogenesis"/>
    <property type="evidence" value="ECO:0007669"/>
    <property type="project" value="InterPro"/>
</dbReference>
<dbReference type="FunFam" id="3.30.1330.30:FF:000002">
    <property type="entry name" value="NHP2-like protein 1 homolog"/>
    <property type="match status" value="1"/>
</dbReference>
<dbReference type="EMBL" id="QXFW01000012">
    <property type="protein sequence ID" value="KAE9030637.1"/>
    <property type="molecule type" value="Genomic_DNA"/>
</dbReference>
<dbReference type="EMBL" id="QXGD01000025">
    <property type="protein sequence ID" value="KAE9257365.1"/>
    <property type="molecule type" value="Genomic_DNA"/>
</dbReference>
<dbReference type="InterPro" id="IPR004038">
    <property type="entry name" value="Ribosomal_eL8/eL30/eS12/Gad45"/>
</dbReference>
<evidence type="ECO:0000313" key="25">
    <source>
        <dbReference type="Proteomes" id="UP000440732"/>
    </source>
</evidence>
<dbReference type="GO" id="GO:0005681">
    <property type="term" value="C:spliceosomal complex"/>
    <property type="evidence" value="ECO:0007669"/>
    <property type="project" value="UniProtKB-KW"/>
</dbReference>
<dbReference type="GO" id="GO:0005730">
    <property type="term" value="C:nucleolus"/>
    <property type="evidence" value="ECO:0007669"/>
    <property type="project" value="UniProtKB-SubCell"/>
</dbReference>
<organism evidence="12 27">
    <name type="scientific">Phytophthora fragariae</name>
    <dbReference type="NCBI Taxonomy" id="53985"/>
    <lineage>
        <taxon>Eukaryota</taxon>
        <taxon>Sar</taxon>
        <taxon>Stramenopiles</taxon>
        <taxon>Oomycota</taxon>
        <taxon>Peronosporomycetes</taxon>
        <taxon>Peronosporales</taxon>
        <taxon>Peronosporaceae</taxon>
        <taxon>Phytophthora</taxon>
    </lineage>
</organism>
<comment type="subcellular location">
    <subcellularLocation>
        <location evidence="1 9">Nucleus</location>
        <location evidence="1 9">Nucleolus</location>
    </subcellularLocation>
</comment>
<evidence type="ECO:0000313" key="11">
    <source>
        <dbReference type="EMBL" id="KAE8949450.1"/>
    </source>
</evidence>
<evidence type="ECO:0000313" key="13">
    <source>
        <dbReference type="EMBL" id="KAE9138954.1"/>
    </source>
</evidence>
<evidence type="ECO:0000313" key="14">
    <source>
        <dbReference type="EMBL" id="KAE9139800.1"/>
    </source>
</evidence>
<dbReference type="GO" id="GO:0003723">
    <property type="term" value="F:RNA binding"/>
    <property type="evidence" value="ECO:0007669"/>
    <property type="project" value="UniProtKB-UniRule"/>
</dbReference>
<keyword evidence="7 9" id="KW-0539">Nucleus</keyword>
<evidence type="ECO:0000313" key="23">
    <source>
        <dbReference type="Proteomes" id="UP000437068"/>
    </source>
</evidence>
<dbReference type="Proteomes" id="UP000486351">
    <property type="component" value="Unassembled WGS sequence"/>
</dbReference>
<dbReference type="Pfam" id="PF01248">
    <property type="entry name" value="Ribosomal_L7Ae"/>
    <property type="match status" value="1"/>
</dbReference>
<evidence type="ECO:0000256" key="4">
    <source>
        <dbReference type="ARBA" id="ARBA00022728"/>
    </source>
</evidence>
<sequence length="128" mass="13862">MSDAAVNPKAYPLADAKLTVSILDLVQQATNYKQIKKGANEATKTLNRGISEFIIMAADTEPLEILLHLPLLCEDKNVPYVFVPSKVALGRACGVSRPVISASITSNDASQLGPQIQSMREQIEQLLI</sequence>
<evidence type="ECO:0000259" key="10">
    <source>
        <dbReference type="Pfam" id="PF01248"/>
    </source>
</evidence>
<dbReference type="Proteomes" id="UP000460718">
    <property type="component" value="Unassembled WGS sequence"/>
</dbReference>
<dbReference type="EMBL" id="QXGF01000022">
    <property type="protein sequence ID" value="KAE8949450.1"/>
    <property type="molecule type" value="Genomic_DNA"/>
</dbReference>
<dbReference type="GO" id="GO:0000398">
    <property type="term" value="P:mRNA splicing, via spliceosome"/>
    <property type="evidence" value="ECO:0007669"/>
    <property type="project" value="UniProtKB-UniRule"/>
</dbReference>
<keyword evidence="6" id="KW-0508">mRNA splicing</keyword>
<protein>
    <recommendedName>
        <fullName evidence="10">Ribosomal protein eL8/eL30/eS12/Gadd45 domain-containing protein</fullName>
    </recommendedName>
</protein>
<keyword evidence="8 9" id="KW-0687">Ribonucleoprotein</keyword>
<evidence type="ECO:0000313" key="27">
    <source>
        <dbReference type="Proteomes" id="UP000460718"/>
    </source>
</evidence>
<evidence type="ECO:0000313" key="18">
    <source>
        <dbReference type="EMBL" id="KAE9257365.1"/>
    </source>
</evidence>
<comment type="similarity">
    <text evidence="2 9">Belongs to the eukaryotic ribosomal protein eL8 family.</text>
</comment>
<dbReference type="EMBL" id="QXFZ01000019">
    <property type="protein sequence ID" value="KAE9139800.1"/>
    <property type="molecule type" value="Genomic_DNA"/>
</dbReference>
<dbReference type="PRINTS" id="PR00881">
    <property type="entry name" value="L7ARS6FAMILY"/>
</dbReference>
<dbReference type="Proteomes" id="UP000476176">
    <property type="component" value="Unassembled WGS sequence"/>
</dbReference>
<dbReference type="EMBL" id="QXGB01000018">
    <property type="protein sequence ID" value="KAE9236986.1"/>
    <property type="molecule type" value="Genomic_DNA"/>
</dbReference>
<evidence type="ECO:0000313" key="30">
    <source>
        <dbReference type="Proteomes" id="UP000488956"/>
    </source>
</evidence>
<dbReference type="InterPro" id="IPR018492">
    <property type="entry name" value="Ribosomal_eL8/Nhp2"/>
</dbReference>
<gene>
    <name evidence="19" type="ORF">PF001_g784</name>
    <name evidence="18" type="ORF">PF002_g1101</name>
    <name evidence="17" type="ORF">PF004_g549</name>
    <name evidence="16" type="ORF">PF005_g825</name>
    <name evidence="15" type="ORF">PF006_g793</name>
    <name evidence="14" type="ORF">PF007_g868</name>
    <name evidence="20" type="ORF">PF008_g904</name>
    <name evidence="11" type="ORF">PF009_g1008</name>
    <name evidence="13" type="ORF">PF010_g764</name>
    <name evidence="12" type="ORF">PF011_g515</name>
</gene>
<evidence type="ECO:0000313" key="19">
    <source>
        <dbReference type="EMBL" id="KAE9329657.1"/>
    </source>
</evidence>
<evidence type="ECO:0000313" key="20">
    <source>
        <dbReference type="EMBL" id="KAE9361596.1"/>
    </source>
</evidence>
<dbReference type="EMBL" id="QXGE01000017">
    <property type="protein sequence ID" value="KAE9329657.1"/>
    <property type="molecule type" value="Genomic_DNA"/>
</dbReference>
<evidence type="ECO:0000313" key="16">
    <source>
        <dbReference type="EMBL" id="KAE9236986.1"/>
    </source>
</evidence>
<dbReference type="SUPFAM" id="SSF55315">
    <property type="entry name" value="L30e-like"/>
    <property type="match status" value="1"/>
</dbReference>
<dbReference type="InterPro" id="IPR050257">
    <property type="entry name" value="eL8/uL1-like"/>
</dbReference>
<evidence type="ECO:0000256" key="3">
    <source>
        <dbReference type="ARBA" id="ARBA00022664"/>
    </source>
</evidence>
<dbReference type="CDD" id="cd21104">
    <property type="entry name" value="SNU13"/>
    <property type="match status" value="1"/>
</dbReference>
<keyword evidence="5 9" id="KW-0694">RNA-binding</keyword>
<evidence type="ECO:0000313" key="24">
    <source>
        <dbReference type="Proteomes" id="UP000440367"/>
    </source>
</evidence>
<evidence type="ECO:0000256" key="5">
    <source>
        <dbReference type="ARBA" id="ARBA00022884"/>
    </source>
</evidence>
<name>A0A6A3MID2_9STRA</name>
<dbReference type="Proteomes" id="UP000441208">
    <property type="component" value="Unassembled WGS sequence"/>
</dbReference>
<keyword evidence="3" id="KW-0507">mRNA processing</keyword>
<evidence type="ECO:0000256" key="1">
    <source>
        <dbReference type="ARBA" id="ARBA00004604"/>
    </source>
</evidence>
<evidence type="ECO:0000313" key="22">
    <source>
        <dbReference type="Proteomes" id="UP000433483"/>
    </source>
</evidence>
<evidence type="ECO:0000256" key="7">
    <source>
        <dbReference type="ARBA" id="ARBA00023242"/>
    </source>
</evidence>
<dbReference type="Proteomes" id="UP000488956">
    <property type="component" value="Unassembled WGS sequence"/>
</dbReference>
<accession>A0A6A3MID2</accession>
<dbReference type="EMBL" id="QXGC01000011">
    <property type="protein sequence ID" value="KAE9255490.1"/>
    <property type="molecule type" value="Genomic_DNA"/>
</dbReference>
<dbReference type="OrthoDB" id="1924699at2759"/>
<proteinExistence type="inferred from homology"/>
<dbReference type="InterPro" id="IPR004037">
    <property type="entry name" value="Ribosomal_eL8-like_CS"/>
</dbReference>
<dbReference type="InterPro" id="IPR002415">
    <property type="entry name" value="H/ACA_rnp_Nhp2-like"/>
</dbReference>
<dbReference type="EMBL" id="QXFX01000017">
    <property type="protein sequence ID" value="KAE9138954.1"/>
    <property type="molecule type" value="Genomic_DNA"/>
</dbReference>
<dbReference type="Gene3D" id="3.30.1330.30">
    <property type="match status" value="1"/>
</dbReference>
<dbReference type="Proteomes" id="UP000440732">
    <property type="component" value="Unassembled WGS sequence"/>
</dbReference>
<feature type="domain" description="Ribosomal protein eL8/eL30/eS12/Gadd45" evidence="10">
    <location>
        <begin position="22"/>
        <end position="111"/>
    </location>
</feature>
<evidence type="ECO:0000256" key="8">
    <source>
        <dbReference type="ARBA" id="ARBA00023274"/>
    </source>
</evidence>
<comment type="function">
    <text evidence="9">Common component of the spliceosome and rRNA processing machinery.</text>
</comment>
<dbReference type="AlphaFoldDB" id="A0A6A3MID2"/>
<evidence type="ECO:0000313" key="15">
    <source>
        <dbReference type="EMBL" id="KAE9155224.1"/>
    </source>
</evidence>
<evidence type="ECO:0000313" key="28">
    <source>
        <dbReference type="Proteomes" id="UP000476176"/>
    </source>
</evidence>
<dbReference type="InterPro" id="IPR029064">
    <property type="entry name" value="Ribosomal_eL30-like_sf"/>
</dbReference>
<evidence type="ECO:0000313" key="12">
    <source>
        <dbReference type="EMBL" id="KAE9030637.1"/>
    </source>
</evidence>
<evidence type="ECO:0000313" key="17">
    <source>
        <dbReference type="EMBL" id="KAE9255490.1"/>
    </source>
</evidence>
<evidence type="ECO:0000313" key="26">
    <source>
        <dbReference type="Proteomes" id="UP000441208"/>
    </source>
</evidence>
<dbReference type="PRINTS" id="PR00883">
    <property type="entry name" value="NUCLEARHMG"/>
</dbReference>
<evidence type="ECO:0000313" key="21">
    <source>
        <dbReference type="Proteomes" id="UP000429523"/>
    </source>
</evidence>
<evidence type="ECO:0000256" key="2">
    <source>
        <dbReference type="ARBA" id="ARBA00007337"/>
    </source>
</evidence>
<evidence type="ECO:0000256" key="6">
    <source>
        <dbReference type="ARBA" id="ARBA00023187"/>
    </source>
</evidence>
<dbReference type="PANTHER" id="PTHR23105">
    <property type="entry name" value="RIBOSOMAL PROTEIN L7AE FAMILY MEMBER"/>
    <property type="match status" value="1"/>
</dbReference>
<keyword evidence="22" id="KW-1185">Reference proteome</keyword>
<dbReference type="Proteomes" id="UP000429523">
    <property type="component" value="Unassembled WGS sequence"/>
</dbReference>
<comment type="caution">
    <text evidence="12">The sequence shown here is derived from an EMBL/GenBank/DDBJ whole genome shotgun (WGS) entry which is preliminary data.</text>
</comment>
<evidence type="ECO:0000256" key="9">
    <source>
        <dbReference type="RuleBase" id="RU366039"/>
    </source>
</evidence>
<dbReference type="Proteomes" id="UP000440367">
    <property type="component" value="Unassembled WGS sequence"/>
</dbReference>
<dbReference type="Proteomes" id="UP000433483">
    <property type="component" value="Unassembled WGS sequence"/>
</dbReference>
<reference evidence="27 28" key="1">
    <citation type="submission" date="2018-09" db="EMBL/GenBank/DDBJ databases">
        <title>Genomic investigation of the strawberry pathogen Phytophthora fragariae indicates pathogenicity is determined by transcriptional variation in three key races.</title>
        <authorList>
            <person name="Adams T.M."/>
            <person name="Armitage A.D."/>
            <person name="Sobczyk M.K."/>
            <person name="Bates H.J."/>
            <person name="Dunwell J.M."/>
            <person name="Nellist C.F."/>
            <person name="Harrison R.J."/>
        </authorList>
    </citation>
    <scope>NUCLEOTIDE SEQUENCE [LARGE SCALE GENOMIC DNA]</scope>
    <source>
        <strain evidence="19 23">A4</strain>
        <strain evidence="18 24">BC-1</strain>
        <strain evidence="17 28">BC-23</strain>
        <strain evidence="16 22">NOV-27</strain>
        <strain evidence="15 25">NOV-5</strain>
        <strain evidence="14 26">NOV-71</strain>
        <strain evidence="20 29">NOV-77</strain>
        <strain evidence="11 21">NOV-9</strain>
        <strain evidence="13 30">ONT-3</strain>
        <strain evidence="12 27">SCRP245</strain>
    </source>
</reference>
<dbReference type="EMBL" id="QXGA01000018">
    <property type="protein sequence ID" value="KAE9155224.1"/>
    <property type="molecule type" value="Genomic_DNA"/>
</dbReference>
<dbReference type="PROSITE" id="PS01082">
    <property type="entry name" value="RIBOSOMAL_L7AE"/>
    <property type="match status" value="1"/>
</dbReference>
<keyword evidence="4" id="KW-0747">Spliceosome</keyword>